<comment type="caution">
    <text evidence="2">The sequence shown here is derived from an EMBL/GenBank/DDBJ whole genome shotgun (WGS) entry which is preliminary data.</text>
</comment>
<gene>
    <name evidence="2" type="ORF">H5410_037912</name>
</gene>
<dbReference type="AlphaFoldDB" id="A0A9J5YAU9"/>
<feature type="compositionally biased region" description="Basic residues" evidence="1">
    <location>
        <begin position="22"/>
        <end position="32"/>
    </location>
</feature>
<reference evidence="2 3" key="1">
    <citation type="submission" date="2020-09" db="EMBL/GenBank/DDBJ databases">
        <title>De no assembly of potato wild relative species, Solanum commersonii.</title>
        <authorList>
            <person name="Cho K."/>
        </authorList>
    </citation>
    <scope>NUCLEOTIDE SEQUENCE [LARGE SCALE GENOMIC DNA]</scope>
    <source>
        <strain evidence="2">LZ3.2</strain>
        <tissue evidence="2">Leaf</tissue>
    </source>
</reference>
<feature type="compositionally biased region" description="Polar residues" evidence="1">
    <location>
        <begin position="38"/>
        <end position="51"/>
    </location>
</feature>
<evidence type="ECO:0000313" key="3">
    <source>
        <dbReference type="Proteomes" id="UP000824120"/>
    </source>
</evidence>
<protein>
    <submittedName>
        <fullName evidence="2">Uncharacterized protein</fullName>
    </submittedName>
</protein>
<accession>A0A9J5YAU9</accession>
<feature type="region of interest" description="Disordered" evidence="1">
    <location>
        <begin position="1"/>
        <end position="60"/>
    </location>
</feature>
<keyword evidence="3" id="KW-1185">Reference proteome</keyword>
<dbReference type="EMBL" id="JACXVP010000007">
    <property type="protein sequence ID" value="KAG5596680.1"/>
    <property type="molecule type" value="Genomic_DNA"/>
</dbReference>
<proteinExistence type="predicted"/>
<name>A0A9J5YAU9_SOLCO</name>
<evidence type="ECO:0000256" key="1">
    <source>
        <dbReference type="SAM" id="MobiDB-lite"/>
    </source>
</evidence>
<organism evidence="2 3">
    <name type="scientific">Solanum commersonii</name>
    <name type="common">Commerson's wild potato</name>
    <name type="synonym">Commerson's nightshade</name>
    <dbReference type="NCBI Taxonomy" id="4109"/>
    <lineage>
        <taxon>Eukaryota</taxon>
        <taxon>Viridiplantae</taxon>
        <taxon>Streptophyta</taxon>
        <taxon>Embryophyta</taxon>
        <taxon>Tracheophyta</taxon>
        <taxon>Spermatophyta</taxon>
        <taxon>Magnoliopsida</taxon>
        <taxon>eudicotyledons</taxon>
        <taxon>Gunneridae</taxon>
        <taxon>Pentapetalae</taxon>
        <taxon>asterids</taxon>
        <taxon>lamiids</taxon>
        <taxon>Solanales</taxon>
        <taxon>Solanaceae</taxon>
        <taxon>Solanoideae</taxon>
        <taxon>Solaneae</taxon>
        <taxon>Solanum</taxon>
    </lineage>
</organism>
<sequence>MVNEGDFNAASTTNVRLDGGKKSRKENKHHKSSKEMSPLTSQPERSGSQGLRRQGKPWRY</sequence>
<evidence type="ECO:0000313" key="2">
    <source>
        <dbReference type="EMBL" id="KAG5596680.1"/>
    </source>
</evidence>
<dbReference type="Proteomes" id="UP000824120">
    <property type="component" value="Chromosome 7"/>
</dbReference>